<name>A0A182NWG4_9DIPT</name>
<reference evidence="1" key="2">
    <citation type="submission" date="2020-05" db="UniProtKB">
        <authorList>
            <consortium name="EnsemblMetazoa"/>
        </authorList>
    </citation>
    <scope>IDENTIFICATION</scope>
    <source>
        <strain evidence="1">WRAIR2</strain>
    </source>
</reference>
<proteinExistence type="predicted"/>
<dbReference type="EnsemblMetazoa" id="ADIR014237-RB">
    <property type="protein sequence ID" value="ADIR014237-PB"/>
    <property type="gene ID" value="ADIR014237"/>
</dbReference>
<protein>
    <submittedName>
        <fullName evidence="1">Uncharacterized protein</fullName>
    </submittedName>
</protein>
<reference evidence="2" key="1">
    <citation type="submission" date="2013-03" db="EMBL/GenBank/DDBJ databases">
        <title>The Genome Sequence of Anopheles dirus WRAIR2.</title>
        <authorList>
            <consortium name="The Broad Institute Genomics Platform"/>
            <person name="Neafsey D.E."/>
            <person name="Walton C."/>
            <person name="Walker B."/>
            <person name="Young S.K."/>
            <person name="Zeng Q."/>
            <person name="Gargeya S."/>
            <person name="Fitzgerald M."/>
            <person name="Haas B."/>
            <person name="Abouelleil A."/>
            <person name="Allen A.W."/>
            <person name="Alvarado L."/>
            <person name="Arachchi H.M."/>
            <person name="Berlin A.M."/>
            <person name="Chapman S.B."/>
            <person name="Gainer-Dewar J."/>
            <person name="Goldberg J."/>
            <person name="Griggs A."/>
            <person name="Gujja S."/>
            <person name="Hansen M."/>
            <person name="Howarth C."/>
            <person name="Imamovic A."/>
            <person name="Ireland A."/>
            <person name="Larimer J."/>
            <person name="McCowan C."/>
            <person name="Murphy C."/>
            <person name="Pearson M."/>
            <person name="Poon T.W."/>
            <person name="Priest M."/>
            <person name="Roberts A."/>
            <person name="Saif S."/>
            <person name="Shea T."/>
            <person name="Sisk P."/>
            <person name="Sykes S."/>
            <person name="Wortman J."/>
            <person name="Nusbaum C."/>
            <person name="Birren B."/>
        </authorList>
    </citation>
    <scope>NUCLEOTIDE SEQUENCE [LARGE SCALE GENOMIC DNA]</scope>
    <source>
        <strain evidence="2">WRAIR2</strain>
    </source>
</reference>
<dbReference type="AlphaFoldDB" id="A0A182NWG4"/>
<keyword evidence="2" id="KW-1185">Reference proteome</keyword>
<dbReference type="VEuPathDB" id="VectorBase:ADIR014237"/>
<organism evidence="1 2">
    <name type="scientific">Anopheles dirus</name>
    <dbReference type="NCBI Taxonomy" id="7168"/>
    <lineage>
        <taxon>Eukaryota</taxon>
        <taxon>Metazoa</taxon>
        <taxon>Ecdysozoa</taxon>
        <taxon>Arthropoda</taxon>
        <taxon>Hexapoda</taxon>
        <taxon>Insecta</taxon>
        <taxon>Pterygota</taxon>
        <taxon>Neoptera</taxon>
        <taxon>Endopterygota</taxon>
        <taxon>Diptera</taxon>
        <taxon>Nematocera</taxon>
        <taxon>Culicoidea</taxon>
        <taxon>Culicidae</taxon>
        <taxon>Anophelinae</taxon>
        <taxon>Anopheles</taxon>
    </lineage>
</organism>
<dbReference type="Proteomes" id="UP000075884">
    <property type="component" value="Unassembled WGS sequence"/>
</dbReference>
<sequence length="26" mass="2889">MMLVKCCGSETRLVTCSGFAKLLLFH</sequence>
<evidence type="ECO:0000313" key="1">
    <source>
        <dbReference type="EnsemblMetazoa" id="ADIR014237-PB"/>
    </source>
</evidence>
<accession>A0A182NWG4</accession>
<evidence type="ECO:0000313" key="2">
    <source>
        <dbReference type="Proteomes" id="UP000075884"/>
    </source>
</evidence>